<dbReference type="EMBL" id="JBBNAW010000001">
    <property type="protein sequence ID" value="MEK2607810.1"/>
    <property type="molecule type" value="Genomic_DNA"/>
</dbReference>
<evidence type="ECO:0000313" key="2">
    <source>
        <dbReference type="Proteomes" id="UP001386972"/>
    </source>
</evidence>
<dbReference type="RefSeq" id="WP_340610020.1">
    <property type="nucleotide sequence ID" value="NZ_JBBNAW010000001.1"/>
</dbReference>
<accession>A0ABU8ZVH4</accession>
<dbReference type="Proteomes" id="UP001386972">
    <property type="component" value="Unassembled WGS sequence"/>
</dbReference>
<comment type="caution">
    <text evidence="1">The sequence shown here is derived from an EMBL/GenBank/DDBJ whole genome shotgun (WGS) entry which is preliminary data.</text>
</comment>
<sequence length="74" mass="7914">MLIVIDEARGLAVNPEGISSMCRCELRVSNARAGGQSDTLYALTIRMTTGEQLTVDGSQPEIAALHQRLLEAGN</sequence>
<protein>
    <submittedName>
        <fullName evidence="1">Uncharacterized protein</fullName>
    </submittedName>
</protein>
<gene>
    <name evidence="1" type="ORF">WLF18_01630</name>
</gene>
<keyword evidence="2" id="KW-1185">Reference proteome</keyword>
<evidence type="ECO:0000313" key="1">
    <source>
        <dbReference type="EMBL" id="MEK2607810.1"/>
    </source>
</evidence>
<reference evidence="1 2" key="1">
    <citation type="submission" date="2024-03" db="EMBL/GenBank/DDBJ databases">
        <title>Screening, Identification and Application of a Plant Lactobacillus Strain.</title>
        <authorList>
            <person name="Li Y.L."/>
        </authorList>
    </citation>
    <scope>NUCLEOTIDE SEQUENCE [LARGE SCALE GENOMIC DNA]</scope>
    <source>
        <strain evidence="1 2">JDB</strain>
    </source>
</reference>
<name>A0ABU8ZVH4_9PSED</name>
<organism evidence="1 2">
    <name type="scientific">Pseudomonas shirazensis</name>
    <dbReference type="NCBI Taxonomy" id="2745494"/>
    <lineage>
        <taxon>Bacteria</taxon>
        <taxon>Pseudomonadati</taxon>
        <taxon>Pseudomonadota</taxon>
        <taxon>Gammaproteobacteria</taxon>
        <taxon>Pseudomonadales</taxon>
        <taxon>Pseudomonadaceae</taxon>
        <taxon>Pseudomonas</taxon>
    </lineage>
</organism>
<proteinExistence type="predicted"/>